<evidence type="ECO:0000256" key="2">
    <source>
        <dbReference type="ARBA" id="ARBA00009177"/>
    </source>
</evidence>
<organism evidence="10 11">
    <name type="scientific">Zingiber officinale</name>
    <name type="common">Ginger</name>
    <name type="synonym">Amomum zingiber</name>
    <dbReference type="NCBI Taxonomy" id="94328"/>
    <lineage>
        <taxon>Eukaryota</taxon>
        <taxon>Viridiplantae</taxon>
        <taxon>Streptophyta</taxon>
        <taxon>Embryophyta</taxon>
        <taxon>Tracheophyta</taxon>
        <taxon>Spermatophyta</taxon>
        <taxon>Magnoliopsida</taxon>
        <taxon>Liliopsida</taxon>
        <taxon>Zingiberales</taxon>
        <taxon>Zingiberaceae</taxon>
        <taxon>Zingiber</taxon>
    </lineage>
</organism>
<feature type="transmembrane region" description="Helical" evidence="9">
    <location>
        <begin position="116"/>
        <end position="136"/>
    </location>
</feature>
<sequence length="342" mass="37216">MIAGGETQSTVSEEEAIMIRWGDVYKVVEAMAPLYVALGLGYASVRRWRFFTADQCEAVHRLVVYFVVPFFSFRFTAGIDPFALRVSVLAADALTKLLMAALLAAWHRWGSCSAGWVLTVFSLAQLTNTLVVGAPMLEAMYGRWAQDVVVQISVAQGVVYFPAVLFMLEMIKARPGGGEGKGCEAEGGGGSEEGNEDGGRCRWSPISVSSMFPSAQKNIATDHDDKALIAGGETQSTVSDEEAAMIRWGDVYKVVEAMAPLYVALGLGYASVRRWRFFTADQCEAVHRLVVYFVVPFFSFRFTAGIDPFALRVSVLAADALTKLLMAALLAAWHRWGSCSAG</sequence>
<feature type="transmembrane region" description="Helical" evidence="9">
    <location>
        <begin position="148"/>
        <end position="168"/>
    </location>
</feature>
<dbReference type="InterPro" id="IPR051107">
    <property type="entry name" value="Auxin_Efflux_Carrier"/>
</dbReference>
<keyword evidence="11" id="KW-1185">Reference proteome</keyword>
<feature type="compositionally biased region" description="Gly residues" evidence="8">
    <location>
        <begin position="176"/>
        <end position="192"/>
    </location>
</feature>
<keyword evidence="3" id="KW-0813">Transport</keyword>
<feature type="region of interest" description="Disordered" evidence="8">
    <location>
        <begin position="176"/>
        <end position="199"/>
    </location>
</feature>
<evidence type="ECO:0000256" key="8">
    <source>
        <dbReference type="SAM" id="MobiDB-lite"/>
    </source>
</evidence>
<dbReference type="GO" id="GO:0010329">
    <property type="term" value="F:auxin efflux transmembrane transporter activity"/>
    <property type="evidence" value="ECO:0007669"/>
    <property type="project" value="TreeGrafter"/>
</dbReference>
<keyword evidence="7" id="KW-0927">Auxin signaling pathway</keyword>
<evidence type="ECO:0000256" key="1">
    <source>
        <dbReference type="ARBA" id="ARBA00004141"/>
    </source>
</evidence>
<comment type="similarity">
    <text evidence="2">Belongs to the auxin efflux carrier (TC 2.A.69.1) family.</text>
</comment>
<evidence type="ECO:0000256" key="7">
    <source>
        <dbReference type="ARBA" id="ARBA00023294"/>
    </source>
</evidence>
<dbReference type="InterPro" id="IPR004776">
    <property type="entry name" value="Mem_transp_PIN-like"/>
</dbReference>
<dbReference type="AlphaFoldDB" id="A0A8J5GAZ4"/>
<feature type="transmembrane region" description="Helical" evidence="9">
    <location>
        <begin position="58"/>
        <end position="76"/>
    </location>
</feature>
<comment type="subcellular location">
    <subcellularLocation>
        <location evidence="1">Membrane</location>
        <topology evidence="1">Multi-pass membrane protein</topology>
    </subcellularLocation>
</comment>
<feature type="transmembrane region" description="Helical" evidence="9">
    <location>
        <begin position="30"/>
        <end position="46"/>
    </location>
</feature>
<dbReference type="Pfam" id="PF03547">
    <property type="entry name" value="Mem_trans"/>
    <property type="match status" value="2"/>
</dbReference>
<evidence type="ECO:0000256" key="6">
    <source>
        <dbReference type="ARBA" id="ARBA00023136"/>
    </source>
</evidence>
<dbReference type="PANTHER" id="PTHR31752:SF2">
    <property type="entry name" value="AUXIN EFFLUX CARRIER COMPONENT 5"/>
    <property type="match status" value="1"/>
</dbReference>
<evidence type="ECO:0000256" key="9">
    <source>
        <dbReference type="SAM" id="Phobius"/>
    </source>
</evidence>
<evidence type="ECO:0008006" key="12">
    <source>
        <dbReference type="Google" id="ProtNLM"/>
    </source>
</evidence>
<keyword evidence="5 9" id="KW-1133">Transmembrane helix</keyword>
<accession>A0A8J5GAZ4</accession>
<keyword evidence="4 9" id="KW-0812">Transmembrane</keyword>
<dbReference type="Proteomes" id="UP000734854">
    <property type="component" value="Unassembled WGS sequence"/>
</dbReference>
<feature type="transmembrane region" description="Helical" evidence="9">
    <location>
        <begin position="82"/>
        <end position="104"/>
    </location>
</feature>
<dbReference type="GO" id="GO:0009734">
    <property type="term" value="P:auxin-activated signaling pathway"/>
    <property type="evidence" value="ECO:0007669"/>
    <property type="project" value="UniProtKB-KW"/>
</dbReference>
<protein>
    <recommendedName>
        <fullName evidence="12">Auxin efflux carrier component</fullName>
    </recommendedName>
</protein>
<dbReference type="EMBL" id="JACMSC010000010">
    <property type="protein sequence ID" value="KAG6503796.1"/>
    <property type="molecule type" value="Genomic_DNA"/>
</dbReference>
<dbReference type="PANTHER" id="PTHR31752">
    <property type="entry name" value="AUXIN EFFLUX CARRIER COMPONENT 1B-RELATED"/>
    <property type="match status" value="1"/>
</dbReference>
<dbReference type="GO" id="GO:0009926">
    <property type="term" value="P:auxin polar transport"/>
    <property type="evidence" value="ECO:0007669"/>
    <property type="project" value="TreeGrafter"/>
</dbReference>
<dbReference type="GO" id="GO:0005783">
    <property type="term" value="C:endoplasmic reticulum"/>
    <property type="evidence" value="ECO:0007669"/>
    <property type="project" value="TreeGrafter"/>
</dbReference>
<name>A0A8J5GAZ4_ZINOF</name>
<keyword evidence="6 9" id="KW-0472">Membrane</keyword>
<evidence type="ECO:0000313" key="11">
    <source>
        <dbReference type="Proteomes" id="UP000734854"/>
    </source>
</evidence>
<proteinExistence type="inferred from homology"/>
<reference evidence="10 11" key="1">
    <citation type="submission" date="2020-08" db="EMBL/GenBank/DDBJ databases">
        <title>Plant Genome Project.</title>
        <authorList>
            <person name="Zhang R.-G."/>
        </authorList>
    </citation>
    <scope>NUCLEOTIDE SEQUENCE [LARGE SCALE GENOMIC DNA]</scope>
    <source>
        <tissue evidence="10">Rhizome</tissue>
    </source>
</reference>
<feature type="transmembrane region" description="Helical" evidence="9">
    <location>
        <begin position="285"/>
        <end position="303"/>
    </location>
</feature>
<comment type="caution">
    <text evidence="10">The sequence shown here is derived from an EMBL/GenBank/DDBJ whole genome shotgun (WGS) entry which is preliminary data.</text>
</comment>
<gene>
    <name evidence="10" type="ORF">ZIOFF_036120</name>
</gene>
<dbReference type="GO" id="GO:0005886">
    <property type="term" value="C:plasma membrane"/>
    <property type="evidence" value="ECO:0007669"/>
    <property type="project" value="TreeGrafter"/>
</dbReference>
<evidence type="ECO:0000256" key="5">
    <source>
        <dbReference type="ARBA" id="ARBA00022989"/>
    </source>
</evidence>
<evidence type="ECO:0000256" key="3">
    <source>
        <dbReference type="ARBA" id="ARBA00022448"/>
    </source>
</evidence>
<evidence type="ECO:0000313" key="10">
    <source>
        <dbReference type="EMBL" id="KAG6503796.1"/>
    </source>
</evidence>
<evidence type="ECO:0000256" key="4">
    <source>
        <dbReference type="ARBA" id="ARBA00022692"/>
    </source>
</evidence>